<organism evidence="2 3">
    <name type="scientific">Croceibacterium selenioxidans</name>
    <dbReference type="NCBI Taxonomy" id="2838833"/>
    <lineage>
        <taxon>Bacteria</taxon>
        <taxon>Pseudomonadati</taxon>
        <taxon>Pseudomonadota</taxon>
        <taxon>Alphaproteobacteria</taxon>
        <taxon>Sphingomonadales</taxon>
        <taxon>Erythrobacteraceae</taxon>
        <taxon>Croceibacterium</taxon>
    </lineage>
</organism>
<sequence>MTPDDDAKQAWQASVEIGGALPLDEVRAGADKFYRFVRRRNLIEYAACVVALVVFSVYIVVLPHVLQKIGSVMIVAGTVFAAWQLHRRASAVPPENAGTMPILLFSRAQLVRQRDALRTIFWWYILPFLPGLFVIMLGGRAVRLSKTGETAAVGWQELVLLGIIGASLGGLWWWNQKAAAKLQRHIDDIDALTGRGA</sequence>
<name>A0ABS5W394_9SPHN</name>
<comment type="caution">
    <text evidence="2">The sequence shown here is derived from an EMBL/GenBank/DDBJ whole genome shotgun (WGS) entry which is preliminary data.</text>
</comment>
<keyword evidence="1" id="KW-1133">Transmembrane helix</keyword>
<keyword evidence="3" id="KW-1185">Reference proteome</keyword>
<keyword evidence="1" id="KW-0472">Membrane</keyword>
<feature type="transmembrane region" description="Helical" evidence="1">
    <location>
        <begin position="65"/>
        <end position="83"/>
    </location>
</feature>
<proteinExistence type="predicted"/>
<evidence type="ECO:0000313" key="2">
    <source>
        <dbReference type="EMBL" id="MBT2134223.1"/>
    </source>
</evidence>
<feature type="transmembrane region" description="Helical" evidence="1">
    <location>
        <begin position="121"/>
        <end position="142"/>
    </location>
</feature>
<keyword evidence="1" id="KW-0812">Transmembrane</keyword>
<accession>A0ABS5W394</accession>
<protein>
    <recommendedName>
        <fullName evidence="4">RDD domain-containing protein</fullName>
    </recommendedName>
</protein>
<feature type="transmembrane region" description="Helical" evidence="1">
    <location>
        <begin position="154"/>
        <end position="174"/>
    </location>
</feature>
<dbReference type="RefSeq" id="WP_214535564.1">
    <property type="nucleotide sequence ID" value="NZ_JAHFVK010000001.1"/>
</dbReference>
<dbReference type="Proteomes" id="UP000811255">
    <property type="component" value="Unassembled WGS sequence"/>
</dbReference>
<dbReference type="EMBL" id="JAHFVK010000001">
    <property type="protein sequence ID" value="MBT2134223.1"/>
    <property type="molecule type" value="Genomic_DNA"/>
</dbReference>
<evidence type="ECO:0008006" key="4">
    <source>
        <dbReference type="Google" id="ProtNLM"/>
    </source>
</evidence>
<evidence type="ECO:0000256" key="1">
    <source>
        <dbReference type="SAM" id="Phobius"/>
    </source>
</evidence>
<evidence type="ECO:0000313" key="3">
    <source>
        <dbReference type="Proteomes" id="UP000811255"/>
    </source>
</evidence>
<reference evidence="2 3" key="1">
    <citation type="submission" date="2021-05" db="EMBL/GenBank/DDBJ databases">
        <title>Croceibacterium sp. LX-88 genome sequence.</title>
        <authorList>
            <person name="Luo X."/>
        </authorList>
    </citation>
    <scope>NUCLEOTIDE SEQUENCE [LARGE SCALE GENOMIC DNA]</scope>
    <source>
        <strain evidence="2 3">LX-88</strain>
    </source>
</reference>
<feature type="transmembrane region" description="Helical" evidence="1">
    <location>
        <begin position="42"/>
        <end position="59"/>
    </location>
</feature>
<gene>
    <name evidence="2" type="ORF">KK137_07765</name>
</gene>